<evidence type="ECO:0000259" key="1">
    <source>
        <dbReference type="Pfam" id="PF13276"/>
    </source>
</evidence>
<sequence length="32" mass="3653">MHRHHTTSDEVYGAPRIHADLRAIDGKKVGRK</sequence>
<proteinExistence type="predicted"/>
<protein>
    <submittedName>
        <fullName evidence="2">IS3 family transposase</fullName>
    </submittedName>
</protein>
<organism evidence="2 3">
    <name type="scientific">Microtetraspora glauca</name>
    <dbReference type="NCBI Taxonomy" id="1996"/>
    <lineage>
        <taxon>Bacteria</taxon>
        <taxon>Bacillati</taxon>
        <taxon>Actinomycetota</taxon>
        <taxon>Actinomycetes</taxon>
        <taxon>Streptosporangiales</taxon>
        <taxon>Streptosporangiaceae</taxon>
        <taxon>Microtetraspora</taxon>
    </lineage>
</organism>
<comment type="caution">
    <text evidence="2">The sequence shown here is derived from an EMBL/GenBank/DDBJ whole genome shotgun (WGS) entry which is preliminary data.</text>
</comment>
<feature type="domain" description="HTH-like" evidence="1">
    <location>
        <begin position="2"/>
        <end position="32"/>
    </location>
</feature>
<keyword evidence="3" id="KW-1185">Reference proteome</keyword>
<reference evidence="2 3" key="1">
    <citation type="submission" date="2024-06" db="EMBL/GenBank/DDBJ databases">
        <title>The Natural Products Discovery Center: Release of the First 8490 Sequenced Strains for Exploring Actinobacteria Biosynthetic Diversity.</title>
        <authorList>
            <person name="Kalkreuter E."/>
            <person name="Kautsar S.A."/>
            <person name="Yang D."/>
            <person name="Bader C.D."/>
            <person name="Teijaro C.N."/>
            <person name="Fluegel L."/>
            <person name="Davis C.M."/>
            <person name="Simpson J.R."/>
            <person name="Lauterbach L."/>
            <person name="Steele A.D."/>
            <person name="Gui C."/>
            <person name="Meng S."/>
            <person name="Li G."/>
            <person name="Viehrig K."/>
            <person name="Ye F."/>
            <person name="Su P."/>
            <person name="Kiefer A.F."/>
            <person name="Nichols A."/>
            <person name="Cepeda A.J."/>
            <person name="Yan W."/>
            <person name="Fan B."/>
            <person name="Jiang Y."/>
            <person name="Adhikari A."/>
            <person name="Zheng C.-J."/>
            <person name="Schuster L."/>
            <person name="Cowan T.M."/>
            <person name="Smanski M.J."/>
            <person name="Chevrette M.G."/>
            <person name="De Carvalho L.P.S."/>
            <person name="Shen B."/>
        </authorList>
    </citation>
    <scope>NUCLEOTIDE SEQUENCE [LARGE SCALE GENOMIC DNA]</scope>
    <source>
        <strain evidence="2 3">NPDC050100</strain>
    </source>
</reference>
<gene>
    <name evidence="2" type="ORF">AB0I59_15075</name>
</gene>
<dbReference type="EMBL" id="JBFALK010000007">
    <property type="protein sequence ID" value="MEV0969959.1"/>
    <property type="molecule type" value="Genomic_DNA"/>
</dbReference>
<evidence type="ECO:0000313" key="3">
    <source>
        <dbReference type="Proteomes" id="UP001551675"/>
    </source>
</evidence>
<dbReference type="InterPro" id="IPR025948">
    <property type="entry name" value="HTH-like_dom"/>
</dbReference>
<name>A0ABV3GEG2_MICGL</name>
<dbReference type="Pfam" id="PF13276">
    <property type="entry name" value="HTH_21"/>
    <property type="match status" value="1"/>
</dbReference>
<accession>A0ABV3GEG2</accession>
<evidence type="ECO:0000313" key="2">
    <source>
        <dbReference type="EMBL" id="MEV0969959.1"/>
    </source>
</evidence>
<dbReference type="Proteomes" id="UP001551675">
    <property type="component" value="Unassembled WGS sequence"/>
</dbReference>
<dbReference type="RefSeq" id="WP_358133417.1">
    <property type="nucleotide sequence ID" value="NZ_JBFALK010000007.1"/>
</dbReference>